<name>A0A7G8BES2_9BACT</name>
<dbReference type="SUPFAM" id="SSF56601">
    <property type="entry name" value="beta-lactamase/transpeptidase-like"/>
    <property type="match status" value="1"/>
</dbReference>
<dbReference type="RefSeq" id="WP_186741360.1">
    <property type="nucleotide sequence ID" value="NZ_CP060394.1"/>
</dbReference>
<dbReference type="Pfam" id="PF00144">
    <property type="entry name" value="Beta-lactamase"/>
    <property type="match status" value="1"/>
</dbReference>
<feature type="domain" description="Peptidase S12 Pab87-related C-terminal" evidence="4">
    <location>
        <begin position="361"/>
        <end position="440"/>
    </location>
</feature>
<proteinExistence type="predicted"/>
<dbReference type="EMBL" id="CP060394">
    <property type="protein sequence ID" value="QNI31042.1"/>
    <property type="molecule type" value="Genomic_DNA"/>
</dbReference>
<evidence type="ECO:0000313" key="5">
    <source>
        <dbReference type="EMBL" id="QNI31042.1"/>
    </source>
</evidence>
<comment type="subcellular location">
    <subcellularLocation>
        <location evidence="1">Membrane</location>
    </subcellularLocation>
</comment>
<dbReference type="GO" id="GO:0016787">
    <property type="term" value="F:hydrolase activity"/>
    <property type="evidence" value="ECO:0007669"/>
    <property type="project" value="UniProtKB-KW"/>
</dbReference>
<evidence type="ECO:0000256" key="2">
    <source>
        <dbReference type="ARBA" id="ARBA00023136"/>
    </source>
</evidence>
<dbReference type="Proteomes" id="UP000515312">
    <property type="component" value="Chromosome"/>
</dbReference>
<dbReference type="AlphaFoldDB" id="A0A7G8BES2"/>
<keyword evidence="2" id="KW-0472">Membrane</keyword>
<dbReference type="PANTHER" id="PTHR46825:SF11">
    <property type="entry name" value="PENICILLIN-BINDING PROTEIN 4"/>
    <property type="match status" value="1"/>
</dbReference>
<keyword evidence="6" id="KW-1185">Reference proteome</keyword>
<reference evidence="5 6" key="1">
    <citation type="submission" date="2020-08" db="EMBL/GenBank/DDBJ databases">
        <title>Edaphobacter telluris sp. nov. and Acidobacterium dinghuensis sp. nov., two acidobacteria isolated from forest soil.</title>
        <authorList>
            <person name="Fu J."/>
            <person name="Qiu L."/>
        </authorList>
    </citation>
    <scope>NUCLEOTIDE SEQUENCE [LARGE SCALE GENOMIC DNA]</scope>
    <source>
        <strain evidence="5">4Y35</strain>
    </source>
</reference>
<gene>
    <name evidence="5" type="ORF">H7849_18305</name>
</gene>
<dbReference type="KEGG" id="adin:H7849_18305"/>
<dbReference type="PANTHER" id="PTHR46825">
    <property type="entry name" value="D-ALANYL-D-ALANINE-CARBOXYPEPTIDASE/ENDOPEPTIDASE AMPH"/>
    <property type="match status" value="1"/>
</dbReference>
<feature type="domain" description="Beta-lactamase-related" evidence="3">
    <location>
        <begin position="34"/>
        <end position="346"/>
    </location>
</feature>
<protein>
    <submittedName>
        <fullName evidence="5">Serine hydrolase</fullName>
    </submittedName>
</protein>
<keyword evidence="5" id="KW-0378">Hydrolase</keyword>
<dbReference type="InterPro" id="IPR001466">
    <property type="entry name" value="Beta-lactam-related"/>
</dbReference>
<dbReference type="InterPro" id="IPR012338">
    <property type="entry name" value="Beta-lactam/transpept-like"/>
</dbReference>
<accession>A0A7G8BES2</accession>
<evidence type="ECO:0000256" key="1">
    <source>
        <dbReference type="ARBA" id="ARBA00004370"/>
    </source>
</evidence>
<dbReference type="Gene3D" id="3.40.710.10">
    <property type="entry name" value="DD-peptidase/beta-lactamase superfamily"/>
    <property type="match status" value="1"/>
</dbReference>
<dbReference type="InterPro" id="IPR050491">
    <property type="entry name" value="AmpC-like"/>
</dbReference>
<evidence type="ECO:0000313" key="6">
    <source>
        <dbReference type="Proteomes" id="UP000515312"/>
    </source>
</evidence>
<dbReference type="GO" id="GO:0016020">
    <property type="term" value="C:membrane"/>
    <property type="evidence" value="ECO:0007669"/>
    <property type="project" value="UniProtKB-SubCell"/>
</dbReference>
<evidence type="ECO:0000259" key="4">
    <source>
        <dbReference type="Pfam" id="PF11954"/>
    </source>
</evidence>
<organism evidence="5 6">
    <name type="scientific">Alloacidobacterium dinghuense</name>
    <dbReference type="NCBI Taxonomy" id="2763107"/>
    <lineage>
        <taxon>Bacteria</taxon>
        <taxon>Pseudomonadati</taxon>
        <taxon>Acidobacteriota</taxon>
        <taxon>Terriglobia</taxon>
        <taxon>Terriglobales</taxon>
        <taxon>Acidobacteriaceae</taxon>
        <taxon>Alloacidobacterium</taxon>
    </lineage>
</organism>
<sequence>MEIYRRLFGRIAPVLILWIGCTAPRAEDSAGRMDQVVQSYVTGKQFMGSVLVARDGQMLLDKGYGYANLEWQIPDSPEAKFRLGSITKQFTAASILLLEERGKLKTEDPVKKYMPDAPPAWDKITIYNLLTHTSGIPSFTGFPDYHSSEATPTTPEKLVARFRDKPLEFQPGEKWNYSNSGYVLLGYLIEKISGKSYKDFVEENIFKPLGMNDSGYDSNTAIILHRAYGYSPGTNGPEKAGYIDMSIPFSAGALYSTTHDLLRWEEGLFGGKLLSAVSLKKMTTPFKENYACGLMVRSVNGHKEIDHGGGIEGFNTELAYYPDEKLTVVVLGNLNGGAPGDIAAKLAAVVHGEKVVLPSERKEVTVPSAVLAKYVGTYELAPTFSMVITLEGNQLMEQATNQPKFPIFAESETEFFLKVVDARIEFFKNDKGEVTHLVLHQGGRDTKGVKK</sequence>
<evidence type="ECO:0000259" key="3">
    <source>
        <dbReference type="Pfam" id="PF00144"/>
    </source>
</evidence>
<dbReference type="InterPro" id="IPR021860">
    <property type="entry name" value="Peptidase_S12_Pab87-rel_C"/>
</dbReference>
<dbReference type="Pfam" id="PF11954">
    <property type="entry name" value="DUF3471"/>
    <property type="match status" value="1"/>
</dbReference>
<dbReference type="PROSITE" id="PS51257">
    <property type="entry name" value="PROKAR_LIPOPROTEIN"/>
    <property type="match status" value="1"/>
</dbReference>